<accession>A0ABM3QXN6</accession>
<dbReference type="PANTHER" id="PTHR46162:SF65">
    <property type="entry name" value="F9D12.8 PROTEIN-RELATED"/>
    <property type="match status" value="1"/>
</dbReference>
<reference evidence="6" key="1">
    <citation type="journal article" date="2021" name="Nat. Commun.">
        <title>Genomic analyses provide insights into spinach domestication and the genetic basis of agronomic traits.</title>
        <authorList>
            <person name="Cai X."/>
            <person name="Sun X."/>
            <person name="Xu C."/>
            <person name="Sun H."/>
            <person name="Wang X."/>
            <person name="Ge C."/>
            <person name="Zhang Z."/>
            <person name="Wang Q."/>
            <person name="Fei Z."/>
            <person name="Jiao C."/>
            <person name="Wang Q."/>
        </authorList>
    </citation>
    <scope>NUCLEOTIDE SEQUENCE [LARGE SCALE GENOMIC DNA]</scope>
    <source>
        <strain evidence="6">cv. Varoflay</strain>
    </source>
</reference>
<dbReference type="SUPFAM" id="SSF54001">
    <property type="entry name" value="Cysteine proteinases"/>
    <property type="match status" value="1"/>
</dbReference>
<dbReference type="Gene3D" id="2.60.210.10">
    <property type="entry name" value="Apoptosis, Tumor Necrosis Factor Receptor Associated Protein 2, Chain A"/>
    <property type="match status" value="2"/>
</dbReference>
<evidence type="ECO:0000313" key="7">
    <source>
        <dbReference type="RefSeq" id="XP_056688128.1"/>
    </source>
</evidence>
<evidence type="ECO:0000313" key="6">
    <source>
        <dbReference type="Proteomes" id="UP000813463"/>
    </source>
</evidence>
<feature type="domain" description="Ubiquitin-like protease family profile" evidence="5">
    <location>
        <begin position="1"/>
        <end position="125"/>
    </location>
</feature>
<feature type="domain" description="MATH" evidence="4">
    <location>
        <begin position="307"/>
        <end position="445"/>
    </location>
</feature>
<reference evidence="7" key="2">
    <citation type="submission" date="2025-08" db="UniProtKB">
        <authorList>
            <consortium name="RefSeq"/>
        </authorList>
    </citation>
    <scope>IDENTIFICATION</scope>
    <source>
        <tissue evidence="7">Leaf</tissue>
    </source>
</reference>
<comment type="similarity">
    <text evidence="1">Belongs to the peptidase C48 family.</text>
</comment>
<dbReference type="PANTHER" id="PTHR46162">
    <property type="entry name" value="TRAF-LIKE FAMILY PROTEIN"/>
    <property type="match status" value="1"/>
</dbReference>
<dbReference type="InterPro" id="IPR003653">
    <property type="entry name" value="Peptidase_C48_C"/>
</dbReference>
<proteinExistence type="inferred from homology"/>
<name>A0ABM3QXN6_SPIOL</name>
<dbReference type="RefSeq" id="XP_056688128.1">
    <property type="nucleotide sequence ID" value="XM_056832150.1"/>
</dbReference>
<evidence type="ECO:0000256" key="1">
    <source>
        <dbReference type="ARBA" id="ARBA00005234"/>
    </source>
</evidence>
<keyword evidence="6" id="KW-1185">Reference proteome</keyword>
<keyword evidence="2" id="KW-0645">Protease</keyword>
<dbReference type="CDD" id="cd00121">
    <property type="entry name" value="MATH"/>
    <property type="match status" value="1"/>
</dbReference>
<organism evidence="6 7">
    <name type="scientific">Spinacia oleracea</name>
    <name type="common">Spinach</name>
    <dbReference type="NCBI Taxonomy" id="3562"/>
    <lineage>
        <taxon>Eukaryota</taxon>
        <taxon>Viridiplantae</taxon>
        <taxon>Streptophyta</taxon>
        <taxon>Embryophyta</taxon>
        <taxon>Tracheophyta</taxon>
        <taxon>Spermatophyta</taxon>
        <taxon>Magnoliopsida</taxon>
        <taxon>eudicotyledons</taxon>
        <taxon>Gunneridae</taxon>
        <taxon>Pentapetalae</taxon>
        <taxon>Caryophyllales</taxon>
        <taxon>Chenopodiaceae</taxon>
        <taxon>Chenopodioideae</taxon>
        <taxon>Anserineae</taxon>
        <taxon>Spinacia</taxon>
    </lineage>
</organism>
<dbReference type="PROSITE" id="PS50144">
    <property type="entry name" value="MATH"/>
    <property type="match status" value="1"/>
</dbReference>
<evidence type="ECO:0000256" key="2">
    <source>
        <dbReference type="ARBA" id="ARBA00022670"/>
    </source>
</evidence>
<evidence type="ECO:0000259" key="5">
    <source>
        <dbReference type="PROSITE" id="PS50600"/>
    </source>
</evidence>
<dbReference type="Proteomes" id="UP000813463">
    <property type="component" value="Chromosome 6"/>
</dbReference>
<dbReference type="PROSITE" id="PS50600">
    <property type="entry name" value="ULP_PROTEASE"/>
    <property type="match status" value="1"/>
</dbReference>
<sequence length="454" mass="53379">MKTPTSSTGESHKADEGCDDIVNVETLPECLYMFHMFHWVLCVIDPYNNTVYYLDSLRTLEFTGNEKGIIGDLHEIVNTALFQFRSEREIATKLKMNTKWLKIECPCQENYIDCGYYVMRYMKEIISHRRLQIPEVYFSDCQFSSYNTEQIDEVNDIYCTGQRNILYRPMEYCNYSYVLLYRTLSIYLNGIPSEQSTGEQTGEYISLYLKKQRDPSSRVEGLKLLVRFFIYSYKYKEYLTIQELPIKEFDDQLNMEAGIQQALKITDFENIINGFVYGGKCRFGIELFNMQSHPHTFTLTQVKKLYRGRGICKFNDFSTLPKNSASFSKDEFKIEITSVKNSTVNYIWKVQIYPTGTDEDEDTNASVFLELANTDKVSNGRHVFVDFELRLKCHDNSTKYHTQRRVAWFTQSDYTHGFDEFIPVHELKNGGKYNKDDSITIEVFFNKMFRMEVL</sequence>
<dbReference type="InterPro" id="IPR002083">
    <property type="entry name" value="MATH/TRAF_dom"/>
</dbReference>
<dbReference type="InterPro" id="IPR038765">
    <property type="entry name" value="Papain-like_cys_pep_sf"/>
</dbReference>
<dbReference type="InterPro" id="IPR008974">
    <property type="entry name" value="TRAF-like"/>
</dbReference>
<gene>
    <name evidence="7" type="primary">LOC110791217</name>
</gene>
<dbReference type="SUPFAM" id="SSF49599">
    <property type="entry name" value="TRAF domain-like"/>
    <property type="match status" value="2"/>
</dbReference>
<evidence type="ECO:0000256" key="3">
    <source>
        <dbReference type="ARBA" id="ARBA00022801"/>
    </source>
</evidence>
<dbReference type="Gene3D" id="3.40.395.10">
    <property type="entry name" value="Adenoviral Proteinase, Chain A"/>
    <property type="match status" value="1"/>
</dbReference>
<evidence type="ECO:0000259" key="4">
    <source>
        <dbReference type="PROSITE" id="PS50144"/>
    </source>
</evidence>
<protein>
    <recommendedName>
        <fullName evidence="8">Ubiquitin-like protease family profile domain-containing protein</fullName>
    </recommendedName>
</protein>
<keyword evidence="3" id="KW-0378">Hydrolase</keyword>
<dbReference type="Pfam" id="PF02902">
    <property type="entry name" value="Peptidase_C48"/>
    <property type="match status" value="1"/>
</dbReference>
<evidence type="ECO:0008006" key="8">
    <source>
        <dbReference type="Google" id="ProtNLM"/>
    </source>
</evidence>
<dbReference type="GeneID" id="110791217"/>
<dbReference type="Pfam" id="PF22486">
    <property type="entry name" value="MATH_2"/>
    <property type="match status" value="1"/>
</dbReference>